<feature type="domain" description="ABC transporter" evidence="9">
    <location>
        <begin position="323"/>
        <end position="554"/>
    </location>
</feature>
<name>A0ABR6EAK6_9ACTN</name>
<feature type="transmembrane region" description="Helical" evidence="8">
    <location>
        <begin position="233"/>
        <end position="257"/>
    </location>
</feature>
<evidence type="ECO:0000313" key="11">
    <source>
        <dbReference type="EMBL" id="MBB1242358.1"/>
    </source>
</evidence>
<dbReference type="SUPFAM" id="SSF52540">
    <property type="entry name" value="P-loop containing nucleoside triphosphate hydrolases"/>
    <property type="match status" value="1"/>
</dbReference>
<accession>A0ABR6EAK6</accession>
<dbReference type="Proteomes" id="UP000766698">
    <property type="component" value="Unassembled WGS sequence"/>
</dbReference>
<dbReference type="EMBL" id="WMLF01000014">
    <property type="protein sequence ID" value="MBB1242358.1"/>
    <property type="molecule type" value="Genomic_DNA"/>
</dbReference>
<evidence type="ECO:0000256" key="7">
    <source>
        <dbReference type="SAM" id="MobiDB-lite"/>
    </source>
</evidence>
<dbReference type="Gene3D" id="3.40.50.300">
    <property type="entry name" value="P-loop containing nucleotide triphosphate hydrolases"/>
    <property type="match status" value="1"/>
</dbReference>
<dbReference type="InterPro" id="IPR039421">
    <property type="entry name" value="Type_1_exporter"/>
</dbReference>
<feature type="compositionally biased region" description="Low complexity" evidence="7">
    <location>
        <begin position="559"/>
        <end position="568"/>
    </location>
</feature>
<evidence type="ECO:0000259" key="9">
    <source>
        <dbReference type="PROSITE" id="PS50893"/>
    </source>
</evidence>
<feature type="region of interest" description="Disordered" evidence="7">
    <location>
        <begin position="550"/>
        <end position="597"/>
    </location>
</feature>
<comment type="caution">
    <text evidence="11">The sequence shown here is derived from an EMBL/GenBank/DDBJ whole genome shotgun (WGS) entry which is preliminary data.</text>
</comment>
<feature type="transmembrane region" description="Helical" evidence="8">
    <location>
        <begin position="148"/>
        <end position="167"/>
    </location>
</feature>
<dbReference type="InterPro" id="IPR027417">
    <property type="entry name" value="P-loop_NTPase"/>
</dbReference>
<dbReference type="SMART" id="SM00382">
    <property type="entry name" value="AAA"/>
    <property type="match status" value="1"/>
</dbReference>
<dbReference type="PROSITE" id="PS50929">
    <property type="entry name" value="ABC_TM1F"/>
    <property type="match status" value="1"/>
</dbReference>
<evidence type="ECO:0000256" key="4">
    <source>
        <dbReference type="ARBA" id="ARBA00022840"/>
    </source>
</evidence>
<sequence>MPVLLRRRPWSVAAVAVCGVGAALAALALPAVLGVTVDRLLAGGPVPWRWLALCALLTAAEVALDAAVVWCGGVNSAVLTSWLRRRAVDRLLSAEPHRAQAFSRGDLTTRLTTTTGDAAGAPVAAAGVASAVLLPVGGLVGIVLTDHWTALALLAGVPALVLLLRVFTRDTAAATRDYQRVQASVATRLAEAVAGAATVRAAGTARREHRRITEPLTELGAHGRRTWRVYGRAVGLSSVLLPLLTALVLAVGGLRLAAGAVTVGELVTIGRYAALVVGIGAVTGALGGLARGRAAGERLRPLFALPVPTHRDAALPPDGPGTLVLRDVGVVRDGRRLLRDVNLTVPGGTCLAVVGRSGSGKSTLAAVAGRLADPDEGTVALDGVPLPDVAPHVLRREVGYAFARPALPGDTVGDAIAFGVDRPPPEAVRAAAGDAAADGFVRLLPHGYRTPVADAPMSGGERQRLGLARAFVRSHRLLVLDDATSALDTATERRVWEALDRMAGHRTRLVVAHRLSTAARADCVAWLEDGGLRAVGRHEELWRDPAYREVFQTPPTAPPSTAASASPPDRADHTAAPPPPAGEPEGPPPAKDREGAR</sequence>
<keyword evidence="6 8" id="KW-0472">Membrane</keyword>
<evidence type="ECO:0000259" key="10">
    <source>
        <dbReference type="PROSITE" id="PS50929"/>
    </source>
</evidence>
<dbReference type="PROSITE" id="PS50893">
    <property type="entry name" value="ABC_TRANSPORTER_2"/>
    <property type="match status" value="1"/>
</dbReference>
<feature type="transmembrane region" description="Helical" evidence="8">
    <location>
        <begin position="50"/>
        <end position="83"/>
    </location>
</feature>
<comment type="subcellular location">
    <subcellularLocation>
        <location evidence="1">Cell membrane</location>
        <topology evidence="1">Multi-pass membrane protein</topology>
    </subcellularLocation>
</comment>
<feature type="transmembrane region" description="Helical" evidence="8">
    <location>
        <begin position="269"/>
        <end position="290"/>
    </location>
</feature>
<dbReference type="Gene3D" id="1.20.1560.10">
    <property type="entry name" value="ABC transporter type 1, transmembrane domain"/>
    <property type="match status" value="1"/>
</dbReference>
<dbReference type="PROSITE" id="PS00211">
    <property type="entry name" value="ABC_TRANSPORTER_1"/>
    <property type="match status" value="1"/>
</dbReference>
<dbReference type="InterPro" id="IPR011527">
    <property type="entry name" value="ABC1_TM_dom"/>
</dbReference>
<keyword evidence="3" id="KW-0547">Nucleotide-binding</keyword>
<dbReference type="InterPro" id="IPR003593">
    <property type="entry name" value="AAA+_ATPase"/>
</dbReference>
<evidence type="ECO:0000256" key="1">
    <source>
        <dbReference type="ARBA" id="ARBA00004651"/>
    </source>
</evidence>
<reference evidence="12" key="1">
    <citation type="journal article" date="2020" name="Syst. Appl. Microbiol.">
        <title>Streptomyces alkaliterrae sp. nov., isolated from an alkaline soil, and emended descriptions of Streptomyces alkaliphilus, Streptomyces calidiresistens and Streptomyces durbertensis.</title>
        <authorList>
            <person name="Swiecimska M."/>
            <person name="Golinska P."/>
            <person name="Nouioui I."/>
            <person name="Wypij M."/>
            <person name="Rai M."/>
            <person name="Sangal V."/>
            <person name="Goodfellow M."/>
        </authorList>
    </citation>
    <scope>NUCLEOTIDE SEQUENCE [LARGE SCALE GENOMIC DNA]</scope>
    <source>
        <strain evidence="12">DSM 104538</strain>
    </source>
</reference>
<evidence type="ECO:0000256" key="6">
    <source>
        <dbReference type="ARBA" id="ARBA00023136"/>
    </source>
</evidence>
<keyword evidence="12" id="KW-1185">Reference proteome</keyword>
<protein>
    <submittedName>
        <fullName evidence="11">ABC transporter ATP-binding protein</fullName>
    </submittedName>
</protein>
<dbReference type="GO" id="GO:0005524">
    <property type="term" value="F:ATP binding"/>
    <property type="evidence" value="ECO:0007669"/>
    <property type="project" value="UniProtKB-KW"/>
</dbReference>
<dbReference type="PANTHER" id="PTHR43394">
    <property type="entry name" value="ATP-DEPENDENT PERMEASE MDL1, MITOCHONDRIAL"/>
    <property type="match status" value="1"/>
</dbReference>
<keyword evidence="4 11" id="KW-0067">ATP-binding</keyword>
<dbReference type="Pfam" id="PF00005">
    <property type="entry name" value="ABC_tran"/>
    <property type="match status" value="1"/>
</dbReference>
<evidence type="ECO:0000256" key="2">
    <source>
        <dbReference type="ARBA" id="ARBA00022692"/>
    </source>
</evidence>
<dbReference type="Pfam" id="PF00664">
    <property type="entry name" value="ABC_membrane"/>
    <property type="match status" value="1"/>
</dbReference>
<evidence type="ECO:0000256" key="3">
    <source>
        <dbReference type="ARBA" id="ARBA00022741"/>
    </source>
</evidence>
<dbReference type="SUPFAM" id="SSF90123">
    <property type="entry name" value="ABC transporter transmembrane region"/>
    <property type="match status" value="1"/>
</dbReference>
<evidence type="ECO:0000256" key="8">
    <source>
        <dbReference type="SAM" id="Phobius"/>
    </source>
</evidence>
<feature type="compositionally biased region" description="Pro residues" evidence="7">
    <location>
        <begin position="576"/>
        <end position="589"/>
    </location>
</feature>
<feature type="transmembrane region" description="Helical" evidence="8">
    <location>
        <begin position="119"/>
        <end position="142"/>
    </location>
</feature>
<keyword evidence="2 8" id="KW-0812">Transmembrane</keyword>
<evidence type="ECO:0000313" key="12">
    <source>
        <dbReference type="Proteomes" id="UP000766698"/>
    </source>
</evidence>
<feature type="domain" description="ABC transmembrane type-1" evidence="10">
    <location>
        <begin position="13"/>
        <end position="278"/>
    </location>
</feature>
<dbReference type="PANTHER" id="PTHR43394:SF1">
    <property type="entry name" value="ATP-BINDING CASSETTE SUB-FAMILY B MEMBER 10, MITOCHONDRIAL"/>
    <property type="match status" value="1"/>
</dbReference>
<dbReference type="InterPro" id="IPR036640">
    <property type="entry name" value="ABC1_TM_sf"/>
</dbReference>
<organism evidence="11 12">
    <name type="scientific">Streptomyces durbertensis</name>
    <dbReference type="NCBI Taxonomy" id="2448886"/>
    <lineage>
        <taxon>Bacteria</taxon>
        <taxon>Bacillati</taxon>
        <taxon>Actinomycetota</taxon>
        <taxon>Actinomycetes</taxon>
        <taxon>Kitasatosporales</taxon>
        <taxon>Streptomycetaceae</taxon>
        <taxon>Streptomyces</taxon>
    </lineage>
</organism>
<dbReference type="InterPro" id="IPR017871">
    <property type="entry name" value="ABC_transporter-like_CS"/>
</dbReference>
<keyword evidence="5 8" id="KW-1133">Transmembrane helix</keyword>
<proteinExistence type="predicted"/>
<evidence type="ECO:0000256" key="5">
    <source>
        <dbReference type="ARBA" id="ARBA00022989"/>
    </source>
</evidence>
<dbReference type="InterPro" id="IPR003439">
    <property type="entry name" value="ABC_transporter-like_ATP-bd"/>
</dbReference>
<gene>
    <name evidence="11" type="ORF">GL263_02020</name>
</gene>